<reference evidence="1" key="1">
    <citation type="submission" date="2018-05" db="EMBL/GenBank/DDBJ databases">
        <authorList>
            <person name="Lanie J.A."/>
            <person name="Ng W.-L."/>
            <person name="Kazmierczak K.M."/>
            <person name="Andrzejewski T.M."/>
            <person name="Davidsen T.M."/>
            <person name="Wayne K.J."/>
            <person name="Tettelin H."/>
            <person name="Glass J.I."/>
            <person name="Rusch D."/>
            <person name="Podicherti R."/>
            <person name="Tsui H.-C.T."/>
            <person name="Winkler M.E."/>
        </authorList>
    </citation>
    <scope>NUCLEOTIDE SEQUENCE</scope>
</reference>
<evidence type="ECO:0000313" key="1">
    <source>
        <dbReference type="EMBL" id="SVE40010.1"/>
    </source>
</evidence>
<protein>
    <submittedName>
        <fullName evidence="1">Uncharacterized protein</fullName>
    </submittedName>
</protein>
<gene>
    <name evidence="1" type="ORF">METZ01_LOCUS492864</name>
</gene>
<organism evidence="1">
    <name type="scientific">marine metagenome</name>
    <dbReference type="NCBI Taxonomy" id="408172"/>
    <lineage>
        <taxon>unclassified sequences</taxon>
        <taxon>metagenomes</taxon>
        <taxon>ecological metagenomes</taxon>
    </lineage>
</organism>
<sequence length="96" mass="11001">MTPGEALEFHQDALVVDSKMIVSQGILYTEKMRESMAEWVNEGRLSRFEIQERLLEMEIQEIQNSPEAREQFLDFWKRTGVTVGSSTYAGPHPPDG</sequence>
<feature type="non-terminal residue" evidence="1">
    <location>
        <position position="96"/>
    </location>
</feature>
<dbReference type="EMBL" id="UINC01214672">
    <property type="protein sequence ID" value="SVE40010.1"/>
    <property type="molecule type" value="Genomic_DNA"/>
</dbReference>
<name>A0A383D6T1_9ZZZZ</name>
<accession>A0A383D6T1</accession>
<dbReference type="AlphaFoldDB" id="A0A383D6T1"/>
<proteinExistence type="predicted"/>